<dbReference type="OrthoDB" id="947938at2"/>
<accession>A0A1M5B3R6</accession>
<gene>
    <name evidence="1" type="ORF">SAMN02745131_02471</name>
</gene>
<dbReference type="PROSITE" id="PS51257">
    <property type="entry name" value="PROKAR_LIPOPROTEIN"/>
    <property type="match status" value="1"/>
</dbReference>
<reference evidence="1 2" key="1">
    <citation type="submission" date="2016-11" db="EMBL/GenBank/DDBJ databases">
        <authorList>
            <person name="Jaros S."/>
            <person name="Januszkiewicz K."/>
            <person name="Wedrychowicz H."/>
        </authorList>
    </citation>
    <scope>NUCLEOTIDE SEQUENCE [LARGE SCALE GENOMIC DNA]</scope>
    <source>
        <strain evidence="1 2">DSM 18119</strain>
    </source>
</reference>
<sequence length="278" mass="32821">MKQIMLCLLVTTGILFSCTPKKDVLVKAWIFNDAPNQNAGDNAGIEPGFAVDSHFSTGNFIDLQADGTYSSYFPVYETGKWFFKDQMLILVNRKKDMLELQVKKVDDEELVCTNKFKRTIYRFKGLPNNFLSQAENPFSVSNNLWRIKPLKRETDEQLRKRMKNHFTYWKQYFSMGVKNKVEVLDIGSTPSLFKMYGNGIQLEYYQNLFPEWKNCFYDSIDCRLAYENVYYKMYEHKIKWPDTKNRFESFVSAFTQLEEWMDEKTSPYVGTEGKQKKD</sequence>
<proteinExistence type="predicted"/>
<dbReference type="AlphaFoldDB" id="A0A1M5B3R6"/>
<protein>
    <recommendedName>
        <fullName evidence="3">Lipoprotein</fullName>
    </recommendedName>
</protein>
<evidence type="ECO:0008006" key="3">
    <source>
        <dbReference type="Google" id="ProtNLM"/>
    </source>
</evidence>
<dbReference type="Proteomes" id="UP000184048">
    <property type="component" value="Unassembled WGS sequence"/>
</dbReference>
<dbReference type="EMBL" id="FQUU01000009">
    <property type="protein sequence ID" value="SHF37056.1"/>
    <property type="molecule type" value="Genomic_DNA"/>
</dbReference>
<evidence type="ECO:0000313" key="1">
    <source>
        <dbReference type="EMBL" id="SHF37056.1"/>
    </source>
</evidence>
<dbReference type="RefSeq" id="WP_072835623.1">
    <property type="nucleotide sequence ID" value="NZ_FQUU01000009.1"/>
</dbReference>
<keyword evidence="2" id="KW-1185">Reference proteome</keyword>
<dbReference type="STRING" id="1121884.SAMN02745131_02471"/>
<evidence type="ECO:0000313" key="2">
    <source>
        <dbReference type="Proteomes" id="UP000184048"/>
    </source>
</evidence>
<name>A0A1M5B3R6_9BACT</name>
<organism evidence="1 2">
    <name type="scientific">Flavisolibacter ginsengisoli DSM 18119</name>
    <dbReference type="NCBI Taxonomy" id="1121884"/>
    <lineage>
        <taxon>Bacteria</taxon>
        <taxon>Pseudomonadati</taxon>
        <taxon>Bacteroidota</taxon>
        <taxon>Chitinophagia</taxon>
        <taxon>Chitinophagales</taxon>
        <taxon>Chitinophagaceae</taxon>
        <taxon>Flavisolibacter</taxon>
    </lineage>
</organism>